<protein>
    <submittedName>
        <fullName evidence="2">ATP-dependent helicase/DNAse subunit B</fullName>
    </submittedName>
</protein>
<dbReference type="Proteomes" id="UP000248326">
    <property type="component" value="Unassembled WGS sequence"/>
</dbReference>
<reference evidence="2 3" key="1">
    <citation type="submission" date="2018-06" db="EMBL/GenBank/DDBJ databases">
        <title>Genomic Encyclopedia of Type Strains, Phase IV (KMG-IV): sequencing the most valuable type-strain genomes for metagenomic binning, comparative biology and taxonomic classification.</title>
        <authorList>
            <person name="Goeker M."/>
        </authorList>
    </citation>
    <scope>NUCLEOTIDE SEQUENCE [LARGE SCALE GENOMIC DNA]</scope>
    <source>
        <strain evidence="2 3">DSM 18048</strain>
    </source>
</reference>
<dbReference type="SUPFAM" id="SSF52540">
    <property type="entry name" value="P-loop containing nucleoside triphosphate hydrolases"/>
    <property type="match status" value="1"/>
</dbReference>
<keyword evidence="2" id="KW-0067">ATP-binding</keyword>
<dbReference type="OrthoDB" id="55546at2"/>
<comment type="caution">
    <text evidence="2">The sequence shown here is derived from an EMBL/GenBank/DDBJ whole genome shotgun (WGS) entry which is preliminary data.</text>
</comment>
<evidence type="ECO:0000313" key="2">
    <source>
        <dbReference type="EMBL" id="PYE53857.1"/>
    </source>
</evidence>
<proteinExistence type="predicted"/>
<organism evidence="2 3">
    <name type="scientific">Deinococcus yavapaiensis KR-236</name>
    <dbReference type="NCBI Taxonomy" id="694435"/>
    <lineage>
        <taxon>Bacteria</taxon>
        <taxon>Thermotogati</taxon>
        <taxon>Deinococcota</taxon>
        <taxon>Deinococci</taxon>
        <taxon>Deinococcales</taxon>
        <taxon>Deinococcaceae</taxon>
        <taxon>Deinococcus</taxon>
    </lineage>
</organism>
<dbReference type="EMBL" id="QJSX01000007">
    <property type="protein sequence ID" value="PYE53857.1"/>
    <property type="molecule type" value="Genomic_DNA"/>
</dbReference>
<dbReference type="InterPro" id="IPR011604">
    <property type="entry name" value="PDDEXK-like_dom_sf"/>
</dbReference>
<feature type="domain" description="PD-(D/E)XK endonuclease-like" evidence="1">
    <location>
        <begin position="603"/>
        <end position="851"/>
    </location>
</feature>
<dbReference type="Gene3D" id="3.40.50.300">
    <property type="entry name" value="P-loop containing nucleotide triphosphate hydrolases"/>
    <property type="match status" value="1"/>
</dbReference>
<accession>A0A318SIH1</accession>
<keyword evidence="2" id="KW-0347">Helicase</keyword>
<dbReference type="InterPro" id="IPR038726">
    <property type="entry name" value="PDDEXK_AddAB-type"/>
</dbReference>
<dbReference type="Gene3D" id="3.90.320.10">
    <property type="match status" value="1"/>
</dbReference>
<name>A0A318SIH1_9DEIO</name>
<dbReference type="AlphaFoldDB" id="A0A318SIH1"/>
<keyword evidence="2" id="KW-0547">Nucleotide-binding</keyword>
<keyword evidence="3" id="KW-1185">Reference proteome</keyword>
<dbReference type="RefSeq" id="WP_110886762.1">
    <property type="nucleotide sequence ID" value="NZ_QJSX01000007.1"/>
</dbReference>
<dbReference type="Pfam" id="PF12705">
    <property type="entry name" value="PDDEXK_1"/>
    <property type="match status" value="1"/>
</dbReference>
<sequence length="862" mass="93374">MLRTLLLSSAAPPVVHGELVTLNRRAAARYGRAATPLSSFARTHLTSRGIEVASPVLAHRLLTDAVSIELGAAAPSGSARTFGPAVRELLRLEVDLDALARDDVPRVRDVARVAARYRSFLRGESVVDGAEVLAVAARTIERGGPLTLFGYVRLTLDERRFLDAFAGDGSVVCLPWTPHRLFTENEEAGAWLEARGWTVQFDAPPLPDAANAFLGGGLAKVRARSSAHREEEVRAALSEIRDLLKRGVPVSDVALVVADDAAWGPLVQAVAWEYDLDVDVTASVPLGETRVGSWLRVALEVVERGPAFERVARLLGHPLDVGVEPHAWRALRSARPDAFDGWSEAGVDLSAFAWPAQATRAAWTARVTNLLEARDVEARARARGSLDEAALDALTGEVRALARPAEELVSREAFLEEVRTLLSLLAVAPQASGQALELLTPYAVIGARVPHVFILGLVEGEWPAPLADDPLLDFIERRRLNASGVPLEVPASLARRDALSFWSLLCAASGTLTGSHARQGQSGGEGLPSSYLTRLTTDIEAHERRTPCSEEEARRVSLDAADDVTAFARHALDVERRRETATTFDAFDGLTGLSVAVTERVYSASELRVLGTCAFRWWLSYELRVDVTDENDDESLGLGRLRHETMRLLALRAQARPGEDARSVMLGALEGALREAEERLGWPRTPLWDVQRLEELTRLRRALSAPKFLAPNARIALVEAPFEGAWYGLRVRGVVDRVDDLGRAVAIVDYKSGSSKPPGAQDTDGKLGLDVQLPIYQQTALPALMPGRPPGGARYVSLSTGDNLGQLRLGDAALEAFANRVKHALEGGAFPPRPDAARKACERCPYPAVCRAGPRLARKEPA</sequence>
<dbReference type="GO" id="GO:0004386">
    <property type="term" value="F:helicase activity"/>
    <property type="evidence" value="ECO:0007669"/>
    <property type="project" value="UniProtKB-KW"/>
</dbReference>
<keyword evidence="2" id="KW-0378">Hydrolase</keyword>
<evidence type="ECO:0000313" key="3">
    <source>
        <dbReference type="Proteomes" id="UP000248326"/>
    </source>
</evidence>
<gene>
    <name evidence="2" type="ORF">DES52_107115</name>
</gene>
<dbReference type="InterPro" id="IPR027417">
    <property type="entry name" value="P-loop_NTPase"/>
</dbReference>
<evidence type="ECO:0000259" key="1">
    <source>
        <dbReference type="Pfam" id="PF12705"/>
    </source>
</evidence>